<feature type="compositionally biased region" description="Low complexity" evidence="1">
    <location>
        <begin position="394"/>
        <end position="403"/>
    </location>
</feature>
<feature type="region of interest" description="Disordered" evidence="1">
    <location>
        <begin position="387"/>
        <end position="427"/>
    </location>
</feature>
<organism evidence="2 3">
    <name type="scientific">Chaetomidium leptoderma</name>
    <dbReference type="NCBI Taxonomy" id="669021"/>
    <lineage>
        <taxon>Eukaryota</taxon>
        <taxon>Fungi</taxon>
        <taxon>Dikarya</taxon>
        <taxon>Ascomycota</taxon>
        <taxon>Pezizomycotina</taxon>
        <taxon>Sordariomycetes</taxon>
        <taxon>Sordariomycetidae</taxon>
        <taxon>Sordariales</taxon>
        <taxon>Chaetomiaceae</taxon>
        <taxon>Chaetomidium</taxon>
    </lineage>
</organism>
<feature type="region of interest" description="Disordered" evidence="1">
    <location>
        <begin position="265"/>
        <end position="293"/>
    </location>
</feature>
<protein>
    <submittedName>
        <fullName evidence="2">Uncharacterized protein</fullName>
    </submittedName>
</protein>
<reference evidence="2" key="2">
    <citation type="submission" date="2023-05" db="EMBL/GenBank/DDBJ databases">
        <authorList>
            <consortium name="Lawrence Berkeley National Laboratory"/>
            <person name="Steindorff A."/>
            <person name="Hensen N."/>
            <person name="Bonometti L."/>
            <person name="Westerberg I."/>
            <person name="Brannstrom I.O."/>
            <person name="Guillou S."/>
            <person name="Cros-Aarteil S."/>
            <person name="Calhoun S."/>
            <person name="Haridas S."/>
            <person name="Kuo A."/>
            <person name="Mondo S."/>
            <person name="Pangilinan J."/>
            <person name="Riley R."/>
            <person name="Labutti K."/>
            <person name="Andreopoulos B."/>
            <person name="Lipzen A."/>
            <person name="Chen C."/>
            <person name="Yanf M."/>
            <person name="Daum C."/>
            <person name="Ng V."/>
            <person name="Clum A."/>
            <person name="Ohm R."/>
            <person name="Martin F."/>
            <person name="Silar P."/>
            <person name="Natvig D."/>
            <person name="Lalanne C."/>
            <person name="Gautier V."/>
            <person name="Ament-Velasquez S.L."/>
            <person name="Kruys A."/>
            <person name="Hutchinson M.I."/>
            <person name="Powell A.J."/>
            <person name="Barry K."/>
            <person name="Miller A.N."/>
            <person name="Grigoriev I.V."/>
            <person name="Debuchy R."/>
            <person name="Gladieux P."/>
            <person name="Thoren M.H."/>
            <person name="Johannesson H."/>
        </authorList>
    </citation>
    <scope>NUCLEOTIDE SEQUENCE</scope>
    <source>
        <strain evidence="2">CBS 538.74</strain>
    </source>
</reference>
<feature type="compositionally biased region" description="Acidic residues" evidence="1">
    <location>
        <begin position="454"/>
        <end position="470"/>
    </location>
</feature>
<keyword evidence="3" id="KW-1185">Reference proteome</keyword>
<name>A0AAN6VT47_9PEZI</name>
<comment type="caution">
    <text evidence="2">The sequence shown here is derived from an EMBL/GenBank/DDBJ whole genome shotgun (WGS) entry which is preliminary data.</text>
</comment>
<dbReference type="Proteomes" id="UP001302745">
    <property type="component" value="Unassembled WGS sequence"/>
</dbReference>
<evidence type="ECO:0000313" key="3">
    <source>
        <dbReference type="Proteomes" id="UP001302745"/>
    </source>
</evidence>
<sequence length="544" mass="59470">MLSDTFSSWFVSFASCCGSRESVREKPRSSIERNIVVLRDQPVVIPRPSAEPSWSSERTYEKTLEQEREKARLWRPASRDSSARKNWFSRSSSSVRRLQISGPTDFRHVHSESFQFPPQQSRPRPRSFRPIELSIYQPQNRLSAILPHVDCNITPPPRAHTSSSRWEGSSDMTVINERGHERTMSFHVPRKHGRQGSGRSDAGVSPPRIPPKSRARALTAPSTERIVERIASAILEKERLQTEINTVIVRQSIYMGRPSIGYDMRGMSTSAGGSTRSLLTSTDLEPMPSIPALPAAAPSFAERLSVDDRPRTAPSHMNSMTVQERTLELAAAAQSQPQTPYNGSPHDSSSASENDDRLGRPLAPPLPLVLRPPLRKKKSFSRVSNWLFNPDEIPPQGQGQIQGESADSSPTMVLTTSPRPVKESDGFYQCVAPPEGLPRTSMETSSSVYTWVTGDDDDEDEDNDVSSEEEGGAKTVPTTMAWSPEQTPKQGSSRHTTPVLGGGVAAKGGEFEKEMGGGGGVGAGLGVVGADLDGHRPLSVGVAF</sequence>
<accession>A0AAN6VT47</accession>
<reference evidence="2" key="1">
    <citation type="journal article" date="2023" name="Mol. Phylogenet. Evol.">
        <title>Genome-scale phylogeny and comparative genomics of the fungal order Sordariales.</title>
        <authorList>
            <person name="Hensen N."/>
            <person name="Bonometti L."/>
            <person name="Westerberg I."/>
            <person name="Brannstrom I.O."/>
            <person name="Guillou S."/>
            <person name="Cros-Aarteil S."/>
            <person name="Calhoun S."/>
            <person name="Haridas S."/>
            <person name="Kuo A."/>
            <person name="Mondo S."/>
            <person name="Pangilinan J."/>
            <person name="Riley R."/>
            <person name="LaButti K."/>
            <person name="Andreopoulos B."/>
            <person name="Lipzen A."/>
            <person name="Chen C."/>
            <person name="Yan M."/>
            <person name="Daum C."/>
            <person name="Ng V."/>
            <person name="Clum A."/>
            <person name="Steindorff A."/>
            <person name="Ohm R.A."/>
            <person name="Martin F."/>
            <person name="Silar P."/>
            <person name="Natvig D.O."/>
            <person name="Lalanne C."/>
            <person name="Gautier V."/>
            <person name="Ament-Velasquez S.L."/>
            <person name="Kruys A."/>
            <person name="Hutchinson M.I."/>
            <person name="Powell A.J."/>
            <person name="Barry K."/>
            <person name="Miller A.N."/>
            <person name="Grigoriev I.V."/>
            <person name="Debuchy R."/>
            <person name="Gladieux P."/>
            <person name="Hiltunen Thoren M."/>
            <person name="Johannesson H."/>
        </authorList>
    </citation>
    <scope>NUCLEOTIDE SEQUENCE</scope>
    <source>
        <strain evidence="2">CBS 538.74</strain>
    </source>
</reference>
<feature type="compositionally biased region" description="Polar residues" evidence="1">
    <location>
        <begin position="333"/>
        <end position="352"/>
    </location>
</feature>
<feature type="compositionally biased region" description="Polar residues" evidence="1">
    <location>
        <begin position="267"/>
        <end position="283"/>
    </location>
</feature>
<evidence type="ECO:0000256" key="1">
    <source>
        <dbReference type="SAM" id="MobiDB-lite"/>
    </source>
</evidence>
<gene>
    <name evidence="2" type="ORF">C8A00DRAFT_11832</name>
</gene>
<proteinExistence type="predicted"/>
<feature type="region of interest" description="Disordered" evidence="1">
    <location>
        <begin position="188"/>
        <end position="220"/>
    </location>
</feature>
<feature type="compositionally biased region" description="Polar residues" evidence="1">
    <location>
        <begin position="476"/>
        <end position="496"/>
    </location>
</feature>
<feature type="compositionally biased region" description="Polar residues" evidence="1">
    <location>
        <begin position="405"/>
        <end position="418"/>
    </location>
</feature>
<evidence type="ECO:0000313" key="2">
    <source>
        <dbReference type="EMBL" id="KAK4157307.1"/>
    </source>
</evidence>
<dbReference type="EMBL" id="MU856852">
    <property type="protein sequence ID" value="KAK4157307.1"/>
    <property type="molecule type" value="Genomic_DNA"/>
</dbReference>
<dbReference type="AlphaFoldDB" id="A0AAN6VT47"/>
<feature type="region of interest" description="Disordered" evidence="1">
    <location>
        <begin position="452"/>
        <end position="512"/>
    </location>
</feature>
<feature type="region of interest" description="Disordered" evidence="1">
    <location>
        <begin position="331"/>
        <end position="370"/>
    </location>
</feature>